<name>A0A444HBW9_9FLAO</name>
<protein>
    <submittedName>
        <fullName evidence="2">DUF2063 domain-containing protein</fullName>
    </submittedName>
</protein>
<gene>
    <name evidence="2" type="ORF">EPI11_08050</name>
</gene>
<accession>A0A444HBW9</accession>
<keyword evidence="3" id="KW-1185">Reference proteome</keyword>
<evidence type="ECO:0000259" key="1">
    <source>
        <dbReference type="Pfam" id="PF09836"/>
    </source>
</evidence>
<dbReference type="InterPro" id="IPR018640">
    <property type="entry name" value="DUF2063"/>
</dbReference>
<dbReference type="AlphaFoldDB" id="A0A444HBW9"/>
<dbReference type="Pfam" id="PF09836">
    <property type="entry name" value="DUF2063"/>
    <property type="match status" value="1"/>
</dbReference>
<feature type="domain" description="Putative DNA-binding" evidence="1">
    <location>
        <begin position="12"/>
        <end position="109"/>
    </location>
</feature>
<dbReference type="OrthoDB" id="343356at2"/>
<comment type="caution">
    <text evidence="2">The sequence shown here is derived from an EMBL/GenBank/DDBJ whole genome shotgun (WGS) entry which is preliminary data.</text>
</comment>
<dbReference type="Proteomes" id="UP000287527">
    <property type="component" value="Unassembled WGS sequence"/>
</dbReference>
<organism evidence="2 3">
    <name type="scientific">Flavobacterium cerinum</name>
    <dbReference type="NCBI Taxonomy" id="2502784"/>
    <lineage>
        <taxon>Bacteria</taxon>
        <taxon>Pseudomonadati</taxon>
        <taxon>Bacteroidota</taxon>
        <taxon>Flavobacteriia</taxon>
        <taxon>Flavobacteriales</taxon>
        <taxon>Flavobacteriaceae</taxon>
        <taxon>Flavobacterium</taxon>
    </lineage>
</organism>
<evidence type="ECO:0000313" key="2">
    <source>
        <dbReference type="EMBL" id="RWX00964.1"/>
    </source>
</evidence>
<dbReference type="InterPro" id="IPR044922">
    <property type="entry name" value="DUF2063_N_sf"/>
</dbReference>
<reference evidence="2 3" key="1">
    <citation type="submission" date="2019-01" db="EMBL/GenBank/DDBJ databases">
        <title>Flavobacterium sp. nov.,isolated from freshwater.</title>
        <authorList>
            <person name="Zhang R."/>
            <person name="Du Z.-J."/>
        </authorList>
    </citation>
    <scope>NUCLEOTIDE SEQUENCE [LARGE SCALE GENOMIC DNA]</scope>
    <source>
        <strain evidence="2 3">1E403</strain>
    </source>
</reference>
<proteinExistence type="predicted"/>
<dbReference type="Gene3D" id="1.10.150.690">
    <property type="entry name" value="DUF2063"/>
    <property type="match status" value="1"/>
</dbReference>
<sequence>MINKEVLPIAEIQNWMQAMLIQHVPISHLDVTTADMVNDSKRLSAAQHLTIYRQSYIARLRACMQSQFKCLAHALGELLFQDFADEYLDSNPSASYTLNNLGEKFPLFLEMNRPDAESEEKEEWPDFMIELAAFEYALSEIFDMQGTDDINIPDSNTPDHLLITSPTLHLFEYKFPICSYYLDFNANLSPNLPFPQKSHCAVSRQNYKLGLFNLGIDQYYFLNCIKEGASIQEAKDKLIEFYNFERSNFEKIWPIWRRNFIVSGFLVCKNDA</sequence>
<dbReference type="EMBL" id="SBII01000004">
    <property type="protein sequence ID" value="RWX00964.1"/>
    <property type="molecule type" value="Genomic_DNA"/>
</dbReference>
<evidence type="ECO:0000313" key="3">
    <source>
        <dbReference type="Proteomes" id="UP000287527"/>
    </source>
</evidence>
<dbReference type="RefSeq" id="WP_128389446.1">
    <property type="nucleotide sequence ID" value="NZ_SBII01000004.1"/>
</dbReference>